<dbReference type="Pfam" id="PF20613">
    <property type="entry name" value="HipA_2"/>
    <property type="match status" value="1"/>
</dbReference>
<evidence type="ECO:0000259" key="1">
    <source>
        <dbReference type="Pfam" id="PF20613"/>
    </source>
</evidence>
<organism evidence="2 3">
    <name type="scientific">Salegentibacter holothuriorum</name>
    <dbReference type="NCBI Taxonomy" id="241145"/>
    <lineage>
        <taxon>Bacteria</taxon>
        <taxon>Pseudomonadati</taxon>
        <taxon>Bacteroidota</taxon>
        <taxon>Flavobacteriia</taxon>
        <taxon>Flavobacteriales</taxon>
        <taxon>Flavobacteriaceae</taxon>
        <taxon>Salegentibacter</taxon>
    </lineage>
</organism>
<gene>
    <name evidence="2" type="ORF">SAMN05660776_0703</name>
</gene>
<dbReference type="AlphaFoldDB" id="A0A1T5AM37"/>
<sequence>MRGKLLNYPRFLINNNFQILPHIFHIRPIKLNFGASYKAMQNAELRTVTVTRYITPLREGGSLPALTEADDDFKYVLKFKGAGHGVKALIAELLGSEIARALGFKVPELVYANLDEAFGRTEGDEEIQDLLQASKGLNLALHFLSGAINFDPVVTEVDEFEASKIVWLDAFITNVDRTYRNTNMLMWHKELWLIDHGASFYFHHSWTNVEEKAKTPFTFIKDHVLLPRASRMKEANEYAKKLITPEKIKEIVSLIPSEWLQWEDTDETEEEIKEVYSQFLTTRLSHSEIFIKEAENARKTLI</sequence>
<name>A0A1T5AM37_9FLAO</name>
<dbReference type="Proteomes" id="UP000190230">
    <property type="component" value="Unassembled WGS sequence"/>
</dbReference>
<dbReference type="InterPro" id="IPR046748">
    <property type="entry name" value="HipA_2"/>
</dbReference>
<evidence type="ECO:0000313" key="3">
    <source>
        <dbReference type="Proteomes" id="UP000190230"/>
    </source>
</evidence>
<reference evidence="3" key="1">
    <citation type="submission" date="2017-02" db="EMBL/GenBank/DDBJ databases">
        <authorList>
            <person name="Varghese N."/>
            <person name="Submissions S."/>
        </authorList>
    </citation>
    <scope>NUCLEOTIDE SEQUENCE [LARGE SCALE GENOMIC DNA]</scope>
    <source>
        <strain evidence="3">DSM 23405</strain>
    </source>
</reference>
<keyword evidence="3" id="KW-1185">Reference proteome</keyword>
<protein>
    <recommendedName>
        <fullName evidence="1">HipA-like kinase domain-containing protein</fullName>
    </recommendedName>
</protein>
<dbReference type="EMBL" id="FUYY01000001">
    <property type="protein sequence ID" value="SKB36064.1"/>
    <property type="molecule type" value="Genomic_DNA"/>
</dbReference>
<accession>A0A1T5AM37</accession>
<proteinExistence type="predicted"/>
<dbReference type="STRING" id="241145.SAMN05660776_0703"/>
<feature type="domain" description="HipA-like kinase" evidence="1">
    <location>
        <begin position="54"/>
        <end position="277"/>
    </location>
</feature>
<evidence type="ECO:0000313" key="2">
    <source>
        <dbReference type="EMBL" id="SKB36064.1"/>
    </source>
</evidence>